<organism evidence="5 6">
    <name type="scientific">Allocatelliglobosispora scoriae</name>
    <dbReference type="NCBI Taxonomy" id="643052"/>
    <lineage>
        <taxon>Bacteria</taxon>
        <taxon>Bacillati</taxon>
        <taxon>Actinomycetota</taxon>
        <taxon>Actinomycetes</taxon>
        <taxon>Micromonosporales</taxon>
        <taxon>Micromonosporaceae</taxon>
        <taxon>Allocatelliglobosispora</taxon>
    </lineage>
</organism>
<proteinExistence type="inferred from homology"/>
<dbReference type="GO" id="GO:0030247">
    <property type="term" value="F:polysaccharide binding"/>
    <property type="evidence" value="ECO:0007669"/>
    <property type="project" value="UniProtKB-UniRule"/>
</dbReference>
<name>A0A841BTV8_9ACTN</name>
<keyword evidence="6" id="KW-1185">Reference proteome</keyword>
<dbReference type="InterPro" id="IPR023393">
    <property type="entry name" value="START-like_dom_sf"/>
</dbReference>
<dbReference type="InterPro" id="IPR008965">
    <property type="entry name" value="CBM2/CBM3_carb-bd_dom_sf"/>
</dbReference>
<feature type="domain" description="CBM2" evidence="4">
    <location>
        <begin position="307"/>
        <end position="428"/>
    </location>
</feature>
<reference evidence="5 6" key="1">
    <citation type="submission" date="2020-08" db="EMBL/GenBank/DDBJ databases">
        <title>Sequencing the genomes of 1000 actinobacteria strains.</title>
        <authorList>
            <person name="Klenk H.-P."/>
        </authorList>
    </citation>
    <scope>NUCLEOTIDE SEQUENCE [LARGE SCALE GENOMIC DNA]</scope>
    <source>
        <strain evidence="5 6">DSM 45362</strain>
    </source>
</reference>
<evidence type="ECO:0000313" key="5">
    <source>
        <dbReference type="EMBL" id="MBB5870210.1"/>
    </source>
</evidence>
<dbReference type="CDD" id="cd07814">
    <property type="entry name" value="SRPBCC_CalC_Aha1-like"/>
    <property type="match status" value="1"/>
</dbReference>
<dbReference type="SUPFAM" id="SSF55961">
    <property type="entry name" value="Bet v1-like"/>
    <property type="match status" value="1"/>
</dbReference>
<dbReference type="Pfam" id="PF08327">
    <property type="entry name" value="AHSA1"/>
    <property type="match status" value="1"/>
</dbReference>
<dbReference type="Pfam" id="PF00553">
    <property type="entry name" value="CBM_2"/>
    <property type="match status" value="1"/>
</dbReference>
<accession>A0A841BTV8</accession>
<keyword evidence="3" id="KW-1133">Transmembrane helix</keyword>
<gene>
    <name evidence="5" type="ORF">F4553_003589</name>
</gene>
<comment type="similarity">
    <text evidence="1">Belongs to the AHA1 family.</text>
</comment>
<dbReference type="GO" id="GO:0005975">
    <property type="term" value="P:carbohydrate metabolic process"/>
    <property type="evidence" value="ECO:0007669"/>
    <property type="project" value="InterPro"/>
</dbReference>
<evidence type="ECO:0000256" key="1">
    <source>
        <dbReference type="ARBA" id="ARBA00006817"/>
    </source>
</evidence>
<dbReference type="Proteomes" id="UP000587527">
    <property type="component" value="Unassembled WGS sequence"/>
</dbReference>
<keyword evidence="3" id="KW-0472">Membrane</keyword>
<feature type="region of interest" description="Disordered" evidence="2">
    <location>
        <begin position="250"/>
        <end position="308"/>
    </location>
</feature>
<feature type="compositionally biased region" description="Low complexity" evidence="2">
    <location>
        <begin position="265"/>
        <end position="291"/>
    </location>
</feature>
<feature type="region of interest" description="Disordered" evidence="2">
    <location>
        <begin position="171"/>
        <end position="202"/>
    </location>
</feature>
<evidence type="ECO:0000256" key="2">
    <source>
        <dbReference type="SAM" id="MobiDB-lite"/>
    </source>
</evidence>
<dbReference type="PROSITE" id="PS51173">
    <property type="entry name" value="CBM2"/>
    <property type="match status" value="1"/>
</dbReference>
<dbReference type="InterPro" id="IPR012291">
    <property type="entry name" value="CBM2_carb-bd_dom_sf"/>
</dbReference>
<dbReference type="Gene3D" id="2.60.40.290">
    <property type="match status" value="1"/>
</dbReference>
<dbReference type="InterPro" id="IPR013538">
    <property type="entry name" value="ASHA1/2-like_C"/>
</dbReference>
<feature type="compositionally biased region" description="Low complexity" evidence="2">
    <location>
        <begin position="179"/>
        <end position="195"/>
    </location>
</feature>
<evidence type="ECO:0000256" key="3">
    <source>
        <dbReference type="SAM" id="Phobius"/>
    </source>
</evidence>
<dbReference type="GO" id="GO:0004553">
    <property type="term" value="F:hydrolase activity, hydrolyzing O-glycosyl compounds"/>
    <property type="evidence" value="ECO:0007669"/>
    <property type="project" value="InterPro"/>
</dbReference>
<feature type="transmembrane region" description="Helical" evidence="3">
    <location>
        <begin position="207"/>
        <end position="226"/>
    </location>
</feature>
<evidence type="ECO:0000259" key="4">
    <source>
        <dbReference type="PROSITE" id="PS51173"/>
    </source>
</evidence>
<protein>
    <submittedName>
        <fullName evidence="5">Uncharacterized protein YndB with AHSA1/START domain</fullName>
    </submittedName>
</protein>
<dbReference type="Gene3D" id="3.30.530.20">
    <property type="match status" value="1"/>
</dbReference>
<dbReference type="AlphaFoldDB" id="A0A841BTV8"/>
<dbReference type="EMBL" id="JACHMN010000002">
    <property type="protein sequence ID" value="MBB5870210.1"/>
    <property type="molecule type" value="Genomic_DNA"/>
</dbReference>
<dbReference type="SUPFAM" id="SSF49384">
    <property type="entry name" value="Carbohydrate-binding domain"/>
    <property type="match status" value="1"/>
</dbReference>
<comment type="caution">
    <text evidence="5">The sequence shown here is derived from an EMBL/GenBank/DDBJ whole genome shotgun (WGS) entry which is preliminary data.</text>
</comment>
<keyword evidence="3" id="KW-0812">Transmembrane</keyword>
<dbReference type="InterPro" id="IPR001919">
    <property type="entry name" value="CBD2"/>
</dbReference>
<dbReference type="RefSeq" id="WP_184837440.1">
    <property type="nucleotide sequence ID" value="NZ_JACHMN010000002.1"/>
</dbReference>
<evidence type="ECO:0000313" key="6">
    <source>
        <dbReference type="Proteomes" id="UP000587527"/>
    </source>
</evidence>
<sequence>MSEISLDVDLAHPRERVWRSLTDRRLLDEWFMQSDMEPREGATFTAYPVGVAGFTGPFEVDLIEVAAPRRLHLRMRGDQLHADMTWELEERPEGCRLSVRQTGFLGVNGTLRRRELRRTYQRLFAEALPVMLARIAAGEVDLGGSVEALHTGMPRQRGPQQLVGAAKLPTRRHLPDAPPAAVVAEPSALPQRQPLPEQPERRRGRRVLAVLVTGLMIAALVGFLWATRPRAGDPIAGIPEVDVTRVPAVAQQPGDEPSATPTPWVSGAAAAPGVSGSPAPGVSSGTVPTTGPSGGPVPSPSVEPTRGPSEPIVLTAGYSTVTEHGVLGIGYVAKVTTTVKNPGTEAREGWRVVMTIPDGAEVSNKSSALVNVAISGGTVTITPNAQSKTIAAGGQIAFTYHFSGGSLLGLGTGSVKTCTVDGKTCSTS</sequence>